<dbReference type="PROSITE" id="PS00409">
    <property type="entry name" value="PROKAR_NTER_METHYL"/>
    <property type="match status" value="1"/>
</dbReference>
<evidence type="ECO:0000313" key="5">
    <source>
        <dbReference type="Proteomes" id="UP001227964"/>
    </source>
</evidence>
<evidence type="ECO:0000256" key="1">
    <source>
        <dbReference type="ARBA" id="ARBA00005233"/>
    </source>
</evidence>
<keyword evidence="3" id="KW-0812">Transmembrane</keyword>
<keyword evidence="2" id="KW-0488">Methylation</keyword>
<keyword evidence="5" id="KW-1185">Reference proteome</keyword>
<keyword evidence="3" id="KW-1133">Transmembrane helix</keyword>
<organism evidence="4 5">
    <name type="scientific">Marinobacter azerbaijanicus</name>
    <dbReference type="NCBI Taxonomy" id="3050455"/>
    <lineage>
        <taxon>Bacteria</taxon>
        <taxon>Pseudomonadati</taxon>
        <taxon>Pseudomonadota</taxon>
        <taxon>Gammaproteobacteria</taxon>
        <taxon>Pseudomonadales</taxon>
        <taxon>Marinobacteraceae</taxon>
        <taxon>Marinobacter</taxon>
    </lineage>
</organism>
<comment type="caution">
    <text evidence="4">The sequence shown here is derived from an EMBL/GenBank/DDBJ whole genome shotgun (WGS) entry which is preliminary data.</text>
</comment>
<dbReference type="RefSeq" id="WP_285394199.1">
    <property type="nucleotide sequence ID" value="NZ_JASSVS010000074.1"/>
</dbReference>
<accession>A0ABT7IIW7</accession>
<feature type="non-terminal residue" evidence="4">
    <location>
        <position position="1"/>
    </location>
</feature>
<name>A0ABT7IIW7_9GAMM</name>
<evidence type="ECO:0000256" key="2">
    <source>
        <dbReference type="ARBA" id="ARBA00022481"/>
    </source>
</evidence>
<protein>
    <submittedName>
        <fullName evidence="4">Prepilin-type N-terminal cleavage/methylation domain-containing protein</fullName>
    </submittedName>
</protein>
<gene>
    <name evidence="4" type="ORF">QPM17_23675</name>
</gene>
<keyword evidence="3" id="KW-0472">Membrane</keyword>
<dbReference type="Gene3D" id="3.30.700.10">
    <property type="entry name" value="Glycoprotein, Type 4 Pilin"/>
    <property type="match status" value="1"/>
</dbReference>
<evidence type="ECO:0000256" key="3">
    <source>
        <dbReference type="SAM" id="Phobius"/>
    </source>
</evidence>
<evidence type="ECO:0000313" key="4">
    <source>
        <dbReference type="EMBL" id="MDL0434132.1"/>
    </source>
</evidence>
<dbReference type="InterPro" id="IPR045584">
    <property type="entry name" value="Pilin-like"/>
</dbReference>
<dbReference type="PANTHER" id="PTHR30093:SF34">
    <property type="entry name" value="PREPILIN PEPTIDASE-DEPENDENT PROTEIN D"/>
    <property type="match status" value="1"/>
</dbReference>
<comment type="similarity">
    <text evidence="1">Belongs to the N-Me-Phe pilin family.</text>
</comment>
<dbReference type="SUPFAM" id="SSF54523">
    <property type="entry name" value="Pili subunits"/>
    <property type="match status" value="1"/>
</dbReference>
<dbReference type="PANTHER" id="PTHR30093">
    <property type="entry name" value="GENERAL SECRETION PATHWAY PROTEIN G"/>
    <property type="match status" value="1"/>
</dbReference>
<dbReference type="NCBIfam" id="TIGR02532">
    <property type="entry name" value="IV_pilin_GFxxxE"/>
    <property type="match status" value="1"/>
</dbReference>
<feature type="transmembrane region" description="Helical" evidence="3">
    <location>
        <begin position="12"/>
        <end position="30"/>
    </location>
</feature>
<dbReference type="Pfam" id="PF07963">
    <property type="entry name" value="N_methyl"/>
    <property type="match status" value="1"/>
</dbReference>
<reference evidence="4 5" key="1">
    <citation type="submission" date="2023-06" db="EMBL/GenBank/DDBJ databases">
        <title>Marinobacter azerbaijanicus a moderately halophilic, isolated from Urmia Lake in Azerbaijan region of Iran.</title>
        <authorList>
            <person name="Sanchez-Porro C."/>
            <person name="Aghdam E.M."/>
            <person name="Saheb S.M."/>
            <person name="Tarhriz V."/>
            <person name="Kazemi E."/>
            <person name="Ammozegar M.A."/>
            <person name="Ventosa A."/>
            <person name="Hejazi M.S."/>
        </authorList>
    </citation>
    <scope>NUCLEOTIDE SEQUENCE [LARGE SCALE GENOMIC DNA]</scope>
    <source>
        <strain evidence="4 5">TBZ242</strain>
    </source>
</reference>
<proteinExistence type="inferred from homology"/>
<sequence>AAAKRGQGGFTLIELLIVVAIIGILAAIAIPQYQNYLDRAAISACAQEMSAARTPILAQAQTSTTSLSDLVSGYAGWNACSSVSLSDTTMTGTPDRAGIAETDRPTVEFGAMVDADDLFD</sequence>
<dbReference type="InterPro" id="IPR012902">
    <property type="entry name" value="N_methyl_site"/>
</dbReference>
<dbReference type="EMBL" id="JASSVS010000074">
    <property type="protein sequence ID" value="MDL0434132.1"/>
    <property type="molecule type" value="Genomic_DNA"/>
</dbReference>
<dbReference type="Proteomes" id="UP001227964">
    <property type="component" value="Unassembled WGS sequence"/>
</dbReference>